<dbReference type="SUPFAM" id="SSF53335">
    <property type="entry name" value="S-adenosyl-L-methionine-dependent methyltransferases"/>
    <property type="match status" value="1"/>
</dbReference>
<protein>
    <submittedName>
        <fullName evidence="1">Uncharacterized protein</fullName>
    </submittedName>
</protein>
<dbReference type="OrthoDB" id="978at2759"/>
<evidence type="ECO:0000313" key="2">
    <source>
        <dbReference type="Proteomes" id="UP000308730"/>
    </source>
</evidence>
<dbReference type="AlphaFoldDB" id="A0A4S4MTN2"/>
<dbReference type="Pfam" id="PF07942">
    <property type="entry name" value="CARME"/>
    <property type="match status" value="1"/>
</dbReference>
<keyword evidence="2" id="KW-1185">Reference proteome</keyword>
<name>A0A4S4MTN2_9APHY</name>
<dbReference type="InterPro" id="IPR012901">
    <property type="entry name" value="CARME"/>
</dbReference>
<proteinExistence type="predicted"/>
<comment type="caution">
    <text evidence="1">The sequence shown here is derived from an EMBL/GenBank/DDBJ whole genome shotgun (WGS) entry which is preliminary data.</text>
</comment>
<feature type="non-terminal residue" evidence="1">
    <location>
        <position position="1"/>
    </location>
</feature>
<reference evidence="1 2" key="1">
    <citation type="submission" date="2019-02" db="EMBL/GenBank/DDBJ databases">
        <title>Genome sequencing of the rare red list fungi Antrodiella citrinella (Flaviporus citrinellus).</title>
        <authorList>
            <person name="Buettner E."/>
            <person name="Kellner H."/>
        </authorList>
    </citation>
    <scope>NUCLEOTIDE SEQUENCE [LARGE SCALE GENOMIC DNA]</scope>
    <source>
        <strain evidence="1 2">DSM 108506</strain>
    </source>
</reference>
<dbReference type="SMART" id="SM01296">
    <property type="entry name" value="N2227"/>
    <property type="match status" value="1"/>
</dbReference>
<dbReference type="Gene3D" id="3.40.50.150">
    <property type="entry name" value="Vaccinia Virus protein VP39"/>
    <property type="match status" value="1"/>
</dbReference>
<dbReference type="InterPro" id="IPR029063">
    <property type="entry name" value="SAM-dependent_MTases_sf"/>
</dbReference>
<accession>A0A4S4MTN2</accession>
<dbReference type="PANTHER" id="PTHR12303">
    <property type="entry name" value="CARNOSINE N-METHYLTRANSFERASE"/>
    <property type="match status" value="1"/>
</dbReference>
<sequence length="187" mass="21407">YETTAIEFSAFMTLALRFLLSPNTTDTQNQHTVHPYAYWFSHSRTTANTLRGITFPDVVPRPRPNLRVVEGDFLQWVGPGGQCEEYDYVVTLFFIDTSLNIIATLEHILRVLKPGGTWINLGPLLWTGGHSAGMELSLEEVVRLAEMVGFLVGEEERRTVECEYTADRMAMMRWLYQAEFWVATKPQ</sequence>
<dbReference type="PANTHER" id="PTHR12303:SF13">
    <property type="match status" value="1"/>
</dbReference>
<dbReference type="CDD" id="cd02440">
    <property type="entry name" value="AdoMet_MTases"/>
    <property type="match status" value="1"/>
</dbReference>
<dbReference type="EMBL" id="SGPM01000119">
    <property type="protein sequence ID" value="THH29549.1"/>
    <property type="molecule type" value="Genomic_DNA"/>
</dbReference>
<evidence type="ECO:0000313" key="1">
    <source>
        <dbReference type="EMBL" id="THH29549.1"/>
    </source>
</evidence>
<organism evidence="1 2">
    <name type="scientific">Antrodiella citrinella</name>
    <dbReference type="NCBI Taxonomy" id="2447956"/>
    <lineage>
        <taxon>Eukaryota</taxon>
        <taxon>Fungi</taxon>
        <taxon>Dikarya</taxon>
        <taxon>Basidiomycota</taxon>
        <taxon>Agaricomycotina</taxon>
        <taxon>Agaricomycetes</taxon>
        <taxon>Polyporales</taxon>
        <taxon>Steccherinaceae</taxon>
        <taxon>Antrodiella</taxon>
    </lineage>
</organism>
<gene>
    <name evidence="1" type="ORF">EUX98_g4637</name>
</gene>
<dbReference type="GO" id="GO:0008757">
    <property type="term" value="F:S-adenosylmethionine-dependent methyltransferase activity"/>
    <property type="evidence" value="ECO:0007669"/>
    <property type="project" value="InterPro"/>
</dbReference>
<dbReference type="Proteomes" id="UP000308730">
    <property type="component" value="Unassembled WGS sequence"/>
</dbReference>